<evidence type="ECO:0000313" key="1">
    <source>
        <dbReference type="EMBL" id="MDC0682871.1"/>
    </source>
</evidence>
<name>A0ABT5C8W1_9BACT</name>
<sequence length="89" mass="9574">MSAILRLKELALSDTGFVFDPASGATFTVNPTGLCALNAMKDGLSREEVAARLRERFDIRGGDPARDVGEFVELLRQHGLISAEPEGAQ</sequence>
<organism evidence="1 2">
    <name type="scientific">Sorangium atrum</name>
    <dbReference type="NCBI Taxonomy" id="2995308"/>
    <lineage>
        <taxon>Bacteria</taxon>
        <taxon>Pseudomonadati</taxon>
        <taxon>Myxococcota</taxon>
        <taxon>Polyangia</taxon>
        <taxon>Polyangiales</taxon>
        <taxon>Polyangiaceae</taxon>
        <taxon>Sorangium</taxon>
    </lineage>
</organism>
<dbReference type="EMBL" id="JAQNDK010000004">
    <property type="protein sequence ID" value="MDC0682871.1"/>
    <property type="molecule type" value="Genomic_DNA"/>
</dbReference>
<reference evidence="1 2" key="1">
    <citation type="submission" date="2023-01" db="EMBL/GenBank/DDBJ databases">
        <title>Minimal conservation of predation-associated metabolite biosynthetic gene clusters underscores biosynthetic potential of Myxococcota including descriptions for ten novel species: Archangium lansinium sp. nov., Myxococcus landrumus sp. nov., Nannocystis bai.</title>
        <authorList>
            <person name="Ahearne A."/>
            <person name="Stevens C."/>
            <person name="Dowd S."/>
        </authorList>
    </citation>
    <scope>NUCLEOTIDE SEQUENCE [LARGE SCALE GENOMIC DNA]</scope>
    <source>
        <strain evidence="1 2">WIWO2</strain>
    </source>
</reference>
<evidence type="ECO:0000313" key="2">
    <source>
        <dbReference type="Proteomes" id="UP001217485"/>
    </source>
</evidence>
<gene>
    <name evidence="1" type="ORF">POL72_34410</name>
</gene>
<dbReference type="InterPro" id="IPR008792">
    <property type="entry name" value="PQQD"/>
</dbReference>
<comment type="caution">
    <text evidence="1">The sequence shown here is derived from an EMBL/GenBank/DDBJ whole genome shotgun (WGS) entry which is preliminary data.</text>
</comment>
<protein>
    <submittedName>
        <fullName evidence="1">PqqD family protein</fullName>
    </submittedName>
</protein>
<accession>A0ABT5C8W1</accession>
<keyword evidence="2" id="KW-1185">Reference proteome</keyword>
<dbReference type="InterPro" id="IPR041881">
    <property type="entry name" value="PqqD_sf"/>
</dbReference>
<dbReference type="Pfam" id="PF05402">
    <property type="entry name" value="PqqD"/>
    <property type="match status" value="1"/>
</dbReference>
<dbReference type="Gene3D" id="1.10.10.1150">
    <property type="entry name" value="Coenzyme PQQ synthesis protein D (PqqD)"/>
    <property type="match status" value="1"/>
</dbReference>
<dbReference type="RefSeq" id="WP_272101023.1">
    <property type="nucleotide sequence ID" value="NZ_JAQNDK010000004.1"/>
</dbReference>
<proteinExistence type="predicted"/>
<dbReference type="Proteomes" id="UP001217485">
    <property type="component" value="Unassembled WGS sequence"/>
</dbReference>